<dbReference type="InterPro" id="IPR002338">
    <property type="entry name" value="Hemoglobin_a-typ"/>
</dbReference>
<evidence type="ECO:0000259" key="8">
    <source>
        <dbReference type="PROSITE" id="PS01033"/>
    </source>
</evidence>
<dbReference type="GO" id="GO:0020037">
    <property type="term" value="F:heme binding"/>
    <property type="evidence" value="ECO:0007669"/>
    <property type="project" value="InterPro"/>
</dbReference>
<keyword evidence="10" id="KW-1185">Reference proteome</keyword>
<dbReference type="PANTHER" id="PTHR11442:SF41">
    <property type="entry name" value="HEMOGLOBIN SUBUNIT ZETA"/>
    <property type="match status" value="1"/>
</dbReference>
<dbReference type="GO" id="GO:0019825">
    <property type="term" value="F:oxygen binding"/>
    <property type="evidence" value="ECO:0007669"/>
    <property type="project" value="InterPro"/>
</dbReference>
<accession>A0AAE0Q0Z2</accession>
<keyword evidence="4 7" id="KW-0561">Oxygen transport</keyword>
<dbReference type="Pfam" id="PF00042">
    <property type="entry name" value="Globin"/>
    <property type="match status" value="1"/>
</dbReference>
<evidence type="ECO:0000256" key="3">
    <source>
        <dbReference type="ARBA" id="ARBA00022617"/>
    </source>
</evidence>
<keyword evidence="6" id="KW-0408">Iron</keyword>
<keyword evidence="3 7" id="KW-0349">Heme</keyword>
<dbReference type="GO" id="GO:0031838">
    <property type="term" value="C:haptoglobin-hemoglobin complex"/>
    <property type="evidence" value="ECO:0007669"/>
    <property type="project" value="TreeGrafter"/>
</dbReference>
<dbReference type="GO" id="GO:0031720">
    <property type="term" value="F:haptoglobin binding"/>
    <property type="evidence" value="ECO:0007669"/>
    <property type="project" value="TreeGrafter"/>
</dbReference>
<dbReference type="Gene3D" id="1.10.490.10">
    <property type="entry name" value="Globins"/>
    <property type="match status" value="1"/>
</dbReference>
<reference evidence="9" key="1">
    <citation type="submission" date="2023-06" db="EMBL/GenBank/DDBJ databases">
        <title>Male Hemibagrus guttatus genome.</title>
        <authorList>
            <person name="Bian C."/>
        </authorList>
    </citation>
    <scope>NUCLEOTIDE SEQUENCE</scope>
    <source>
        <strain evidence="9">Male_cb2023</strain>
        <tissue evidence="9">Muscle</tissue>
    </source>
</reference>
<dbReference type="InterPro" id="IPR002339">
    <property type="entry name" value="Hemoglobin_pi"/>
</dbReference>
<dbReference type="GO" id="GO:0005506">
    <property type="term" value="F:iron ion binding"/>
    <property type="evidence" value="ECO:0007669"/>
    <property type="project" value="InterPro"/>
</dbReference>
<dbReference type="GO" id="GO:0005833">
    <property type="term" value="C:hemoglobin complex"/>
    <property type="evidence" value="ECO:0007669"/>
    <property type="project" value="InterPro"/>
</dbReference>
<dbReference type="GO" id="GO:0005344">
    <property type="term" value="F:oxygen carrier activity"/>
    <property type="evidence" value="ECO:0007669"/>
    <property type="project" value="UniProtKB-KW"/>
</dbReference>
<dbReference type="Proteomes" id="UP001274896">
    <property type="component" value="Unassembled WGS sequence"/>
</dbReference>
<comment type="similarity">
    <text evidence="1 7">Belongs to the globin family.</text>
</comment>
<dbReference type="GO" id="GO:0043177">
    <property type="term" value="F:organic acid binding"/>
    <property type="evidence" value="ECO:0007669"/>
    <property type="project" value="TreeGrafter"/>
</dbReference>
<name>A0AAE0Q0Z2_9TELE</name>
<sequence>VKNRTSAAMSLSAKDKAVVKDLWAKIAPKTDELGSETLGRLFEVYPQTKTYFSHWSDIHPGAPQVKKHGGVIVRKIGEAVAHIDDLTGALSSLSELHAFKLRVDPANFKLLGQTLKVSIALYFPGDFTPEVHVSFDKFLQNVAFALSEKYR</sequence>
<evidence type="ECO:0000256" key="1">
    <source>
        <dbReference type="ARBA" id="ARBA00008705"/>
    </source>
</evidence>
<dbReference type="FunFam" id="1.10.490.10:FF:000002">
    <property type="entry name" value="Hemoglobin subunit alpha"/>
    <property type="match status" value="1"/>
</dbReference>
<dbReference type="InterPro" id="IPR050056">
    <property type="entry name" value="Hemoglobin_oxygen_transport"/>
</dbReference>
<dbReference type="PANTHER" id="PTHR11442">
    <property type="entry name" value="HEMOGLOBIN FAMILY MEMBER"/>
    <property type="match status" value="1"/>
</dbReference>
<dbReference type="InterPro" id="IPR000971">
    <property type="entry name" value="Globin"/>
</dbReference>
<protein>
    <recommendedName>
        <fullName evidence="8">Globin domain-containing protein</fullName>
    </recommendedName>
</protein>
<feature type="domain" description="Globin" evidence="8">
    <location>
        <begin position="10"/>
        <end position="151"/>
    </location>
</feature>
<proteinExistence type="inferred from homology"/>
<gene>
    <name evidence="9" type="ORF">QTP70_020746</name>
</gene>
<evidence type="ECO:0000256" key="4">
    <source>
        <dbReference type="ARBA" id="ARBA00022621"/>
    </source>
</evidence>
<dbReference type="CDD" id="cd08927">
    <property type="entry name" value="Hb-alpha-like"/>
    <property type="match status" value="1"/>
</dbReference>
<evidence type="ECO:0000256" key="6">
    <source>
        <dbReference type="ARBA" id="ARBA00023004"/>
    </source>
</evidence>
<organism evidence="9 10">
    <name type="scientific">Hemibagrus guttatus</name>
    <dbReference type="NCBI Taxonomy" id="175788"/>
    <lineage>
        <taxon>Eukaryota</taxon>
        <taxon>Metazoa</taxon>
        <taxon>Chordata</taxon>
        <taxon>Craniata</taxon>
        <taxon>Vertebrata</taxon>
        <taxon>Euteleostomi</taxon>
        <taxon>Actinopterygii</taxon>
        <taxon>Neopterygii</taxon>
        <taxon>Teleostei</taxon>
        <taxon>Ostariophysi</taxon>
        <taxon>Siluriformes</taxon>
        <taxon>Bagridae</taxon>
        <taxon>Hemibagrus</taxon>
    </lineage>
</organism>
<dbReference type="PROSITE" id="PS01033">
    <property type="entry name" value="GLOBIN"/>
    <property type="match status" value="1"/>
</dbReference>
<dbReference type="PRINTS" id="PR00612">
    <property type="entry name" value="ALPHAHAEM"/>
</dbReference>
<feature type="non-terminal residue" evidence="9">
    <location>
        <position position="1"/>
    </location>
</feature>
<dbReference type="InterPro" id="IPR009050">
    <property type="entry name" value="Globin-like_sf"/>
</dbReference>
<dbReference type="GO" id="GO:0042744">
    <property type="term" value="P:hydrogen peroxide catabolic process"/>
    <property type="evidence" value="ECO:0007669"/>
    <property type="project" value="TreeGrafter"/>
</dbReference>
<dbReference type="InterPro" id="IPR012292">
    <property type="entry name" value="Globin/Proto"/>
</dbReference>
<dbReference type="GO" id="GO:0004601">
    <property type="term" value="F:peroxidase activity"/>
    <property type="evidence" value="ECO:0007669"/>
    <property type="project" value="TreeGrafter"/>
</dbReference>
<evidence type="ECO:0000256" key="2">
    <source>
        <dbReference type="ARBA" id="ARBA00022448"/>
    </source>
</evidence>
<dbReference type="SUPFAM" id="SSF46458">
    <property type="entry name" value="Globin-like"/>
    <property type="match status" value="1"/>
</dbReference>
<comment type="caution">
    <text evidence="9">The sequence shown here is derived from an EMBL/GenBank/DDBJ whole genome shotgun (WGS) entry which is preliminary data.</text>
</comment>
<evidence type="ECO:0000256" key="5">
    <source>
        <dbReference type="ARBA" id="ARBA00022723"/>
    </source>
</evidence>
<dbReference type="AlphaFoldDB" id="A0AAE0Q0Z2"/>
<dbReference type="EMBL" id="JAUCMX010000024">
    <property type="protein sequence ID" value="KAK3511738.1"/>
    <property type="molecule type" value="Genomic_DNA"/>
</dbReference>
<evidence type="ECO:0000313" key="9">
    <source>
        <dbReference type="EMBL" id="KAK3511738.1"/>
    </source>
</evidence>
<keyword evidence="5" id="KW-0479">Metal-binding</keyword>
<evidence type="ECO:0000313" key="10">
    <source>
        <dbReference type="Proteomes" id="UP001274896"/>
    </source>
</evidence>
<dbReference type="GO" id="GO:0072562">
    <property type="term" value="C:blood microparticle"/>
    <property type="evidence" value="ECO:0007669"/>
    <property type="project" value="TreeGrafter"/>
</dbReference>
<dbReference type="PRINTS" id="PR00815">
    <property type="entry name" value="PIHAEM"/>
</dbReference>
<keyword evidence="2 7" id="KW-0813">Transport</keyword>
<evidence type="ECO:0000256" key="7">
    <source>
        <dbReference type="RuleBase" id="RU000356"/>
    </source>
</evidence>